<protein>
    <submittedName>
        <fullName evidence="2">Uncharacterized protein</fullName>
    </submittedName>
</protein>
<proteinExistence type="predicted"/>
<dbReference type="RefSeq" id="WP_073456656.1">
    <property type="nucleotide sequence ID" value="NZ_CALGVN010000039.1"/>
</dbReference>
<accession>A0A1M6SB21</accession>
<evidence type="ECO:0000313" key="3">
    <source>
        <dbReference type="Proteomes" id="UP000184363"/>
    </source>
</evidence>
<evidence type="ECO:0000313" key="2">
    <source>
        <dbReference type="EMBL" id="SHK41954.1"/>
    </source>
</evidence>
<gene>
    <name evidence="2" type="ORF">SAMN05443637_10642</name>
</gene>
<dbReference type="Proteomes" id="UP000184363">
    <property type="component" value="Unassembled WGS sequence"/>
</dbReference>
<feature type="signal peptide" evidence="1">
    <location>
        <begin position="1"/>
        <end position="22"/>
    </location>
</feature>
<dbReference type="EMBL" id="FRAP01000006">
    <property type="protein sequence ID" value="SHK41954.1"/>
    <property type="molecule type" value="Genomic_DNA"/>
</dbReference>
<keyword evidence="1" id="KW-0732">Signal</keyword>
<dbReference type="PROSITE" id="PS51257">
    <property type="entry name" value="PROKAR_LIPOPROTEIN"/>
    <property type="match status" value="1"/>
</dbReference>
<reference evidence="2 3" key="1">
    <citation type="submission" date="2016-11" db="EMBL/GenBank/DDBJ databases">
        <authorList>
            <person name="Jaros S."/>
            <person name="Januszkiewicz K."/>
            <person name="Wedrychowicz H."/>
        </authorList>
    </citation>
    <scope>NUCLEOTIDE SEQUENCE [LARGE SCALE GENOMIC DNA]</scope>
    <source>
        <strain evidence="2 3">DSM 43832</strain>
    </source>
</reference>
<dbReference type="STRING" id="1848.SAMN05443637_10642"/>
<evidence type="ECO:0000256" key="1">
    <source>
        <dbReference type="SAM" id="SignalP"/>
    </source>
</evidence>
<feature type="chain" id="PRO_5012183981" evidence="1">
    <location>
        <begin position="23"/>
        <end position="248"/>
    </location>
</feature>
<sequence>MIVRHVLLAAIAAAALAGCSGAAGTAVPVPPTATVAAPTSTAVSGQAVLAPESASTTITNGSATCDYDVTWLTVHGIPADAAATANAALDLTPDPIDCEESAAVSGGYRDEALNERGVLSTAYVITRSVPGAAYPGSTMQTFVIDLASGEEIPLADVLTERGRAAFVAGCRAGLDPQLVTGVDLCASLYAEPGPDAPYTATREGLVAHVYNEVPHAVQALAERGVLVPWAALGDGLRPGTPIAALAGR</sequence>
<name>A0A1M6SB21_PSETH</name>
<keyword evidence="3" id="KW-1185">Reference proteome</keyword>
<dbReference type="AlphaFoldDB" id="A0A1M6SB21"/>
<organism evidence="2 3">
    <name type="scientific">Pseudonocardia thermophila</name>
    <dbReference type="NCBI Taxonomy" id="1848"/>
    <lineage>
        <taxon>Bacteria</taxon>
        <taxon>Bacillati</taxon>
        <taxon>Actinomycetota</taxon>
        <taxon>Actinomycetes</taxon>
        <taxon>Pseudonocardiales</taxon>
        <taxon>Pseudonocardiaceae</taxon>
        <taxon>Pseudonocardia</taxon>
    </lineage>
</organism>